<feature type="chain" id="PRO_5001703143" evidence="1">
    <location>
        <begin position="20"/>
        <end position="216"/>
    </location>
</feature>
<dbReference type="AlphaFoldDB" id="A0A074YA94"/>
<dbReference type="RefSeq" id="XP_013343075.1">
    <property type="nucleotide sequence ID" value="XM_013487621.1"/>
</dbReference>
<organism evidence="2 3">
    <name type="scientific">Aureobasidium subglaciale (strain EXF-2481)</name>
    <name type="common">Aureobasidium pullulans var. subglaciale</name>
    <dbReference type="NCBI Taxonomy" id="1043005"/>
    <lineage>
        <taxon>Eukaryota</taxon>
        <taxon>Fungi</taxon>
        <taxon>Dikarya</taxon>
        <taxon>Ascomycota</taxon>
        <taxon>Pezizomycotina</taxon>
        <taxon>Dothideomycetes</taxon>
        <taxon>Dothideomycetidae</taxon>
        <taxon>Dothideales</taxon>
        <taxon>Saccotheciaceae</taxon>
        <taxon>Aureobasidium</taxon>
    </lineage>
</organism>
<dbReference type="STRING" id="1043005.A0A074YA94"/>
<feature type="signal peptide" evidence="1">
    <location>
        <begin position="1"/>
        <end position="19"/>
    </location>
</feature>
<dbReference type="InParanoid" id="A0A074YA94"/>
<gene>
    <name evidence="2" type="ORF">AUEXF2481DRAFT_5557</name>
</gene>
<dbReference type="GeneID" id="25369036"/>
<dbReference type="HOGENOM" id="CLU_071125_1_0_1"/>
<name>A0A074YA94_AURSE</name>
<keyword evidence="3" id="KW-1185">Reference proteome</keyword>
<keyword evidence="1" id="KW-0732">Signal</keyword>
<dbReference type="EMBL" id="KL584761">
    <property type="protein sequence ID" value="KEQ94665.1"/>
    <property type="molecule type" value="Genomic_DNA"/>
</dbReference>
<reference evidence="2 3" key="1">
    <citation type="journal article" date="2014" name="BMC Genomics">
        <title>Genome sequencing of four Aureobasidium pullulans varieties: biotechnological potential, stress tolerance, and description of new species.</title>
        <authorList>
            <person name="Gostin Ar C."/>
            <person name="Ohm R.A."/>
            <person name="Kogej T."/>
            <person name="Sonjak S."/>
            <person name="Turk M."/>
            <person name="Zajc J."/>
            <person name="Zalar P."/>
            <person name="Grube M."/>
            <person name="Sun H."/>
            <person name="Han J."/>
            <person name="Sharma A."/>
            <person name="Chiniquy J."/>
            <person name="Ngan C.Y."/>
            <person name="Lipzen A."/>
            <person name="Barry K."/>
            <person name="Grigoriev I.V."/>
            <person name="Gunde-Cimerman N."/>
        </authorList>
    </citation>
    <scope>NUCLEOTIDE SEQUENCE [LARGE SCALE GENOMIC DNA]</scope>
    <source>
        <strain evidence="2 3">EXF-2481</strain>
    </source>
</reference>
<dbReference type="OMA" id="GSGPWFY"/>
<sequence>MRLKAFFVIFSLGLPVYMAAPVPPCNVARLTSADIIAMAPKASSCAAAPFPSECATATDAAPWVNMAYHLFDIHAFGTQAALLSLMLYESGSFKYDINHYPGVPGQGTRNMQTPVFNLKYARWLAANVTDSGISMQQVEDAETEGPVQVLALVNGDRWSFASAAWFLATQCDEVIRLGLAAYTEQGWNTYLTECVGTTVTDDRTSIWKKTIALEKW</sequence>
<dbReference type="OrthoDB" id="2349272at2759"/>
<protein>
    <submittedName>
        <fullName evidence="2">Uncharacterized protein</fullName>
    </submittedName>
</protein>
<proteinExistence type="predicted"/>
<dbReference type="Proteomes" id="UP000030641">
    <property type="component" value="Unassembled WGS sequence"/>
</dbReference>
<evidence type="ECO:0000256" key="1">
    <source>
        <dbReference type="SAM" id="SignalP"/>
    </source>
</evidence>
<evidence type="ECO:0000313" key="2">
    <source>
        <dbReference type="EMBL" id="KEQ94665.1"/>
    </source>
</evidence>
<evidence type="ECO:0000313" key="3">
    <source>
        <dbReference type="Proteomes" id="UP000030641"/>
    </source>
</evidence>
<accession>A0A074YA94</accession>